<dbReference type="EMBL" id="LCWV01000014">
    <property type="protein sequence ID" value="PWI68519.1"/>
    <property type="molecule type" value="Genomic_DNA"/>
</dbReference>
<evidence type="ECO:0000313" key="5">
    <source>
        <dbReference type="Proteomes" id="UP000245956"/>
    </source>
</evidence>
<dbReference type="Gene3D" id="2.120.10.80">
    <property type="entry name" value="Kelch-type beta propeller"/>
    <property type="match status" value="2"/>
</dbReference>
<sequence>MNSLHFGQARGQFIHHQLDTYKHQGKHEPVLQMPSPRADPSHVLPQLHCSRQVLMQCLAMQRAARVPEASPPPFLNPHRRPAKPPATARLGAMLAEPQWLKAGLHSLRMEKQGTQLPAAPSTIALVRPLSLRLLRRLPRWTKRAARAELPGKGARNSTPKMEPFTKLKRRSTDLMQQVQQNLPAMPQMQMPLLRRQSQTESHPSSPKDKNGLKGTWERIDIPSLPRSSHSLNVVSGSAYVFGGEINPREPVDNDMHVIRLPFSSAGADYYKVKAKPAAPEEQTPNTEREREEETEGSVTPKAGLDDVPLEESLLSKGKEPATDVRPDLGDVPAPRVGHATAVIGSRIFLFGGRGGPDMKPLEEAGRVWVYDTRSSTWTFLDPVPAVKGGAIIPHPAPRSYHCATATDHPQDPASSPPPKAKTWRQWVLGDTTRTGIPQDPIVGNVAEDAVDQESDGYGTFFVHAGCLANGDRTSDLWAFDVRARTWMELPAAPGPSRGGTSICISKSRLFRFGGFDGEKEIGGQLDFLHLELGTFNDRTTKAEISIHARPGGWQTILANNIDASSTEIPIQAVQSWPAPRSVASLQALTIGGGREYLVLSMGEHSPSSDGHAGAGTFYSDVWTFQVPPLGMSAASLTDAMLQAVGRKTGEGRWVKVPTGPYDDEADDGEPAPRGWLASAPMTDVEESGIVFWGGLGEDNKRIGDGWILRLGN</sequence>
<reference evidence="4 5" key="1">
    <citation type="journal article" date="2016" name="Front. Microbiol.">
        <title>Genome and transcriptome sequences reveal the specific parasitism of the nematophagous Purpureocillium lilacinum 36-1.</title>
        <authorList>
            <person name="Xie J."/>
            <person name="Li S."/>
            <person name="Mo C."/>
            <person name="Xiao X."/>
            <person name="Peng D."/>
            <person name="Wang G."/>
            <person name="Xiao Y."/>
        </authorList>
    </citation>
    <scope>NUCLEOTIDE SEQUENCE [LARGE SCALE GENOMIC DNA]</scope>
    <source>
        <strain evidence="4 5">36-1</strain>
    </source>
</reference>
<dbReference type="PANTHER" id="PTHR47435">
    <property type="entry name" value="KELCH REPEAT PROTEIN (AFU_ORTHOLOGUE AFUA_5G12780)"/>
    <property type="match status" value="1"/>
</dbReference>
<evidence type="ECO:0008006" key="6">
    <source>
        <dbReference type="Google" id="ProtNLM"/>
    </source>
</evidence>
<accession>A0A2U3E1Z7</accession>
<dbReference type="Proteomes" id="UP000245956">
    <property type="component" value="Unassembled WGS sequence"/>
</dbReference>
<evidence type="ECO:0000256" key="3">
    <source>
        <dbReference type="SAM" id="MobiDB-lite"/>
    </source>
</evidence>
<evidence type="ECO:0000256" key="2">
    <source>
        <dbReference type="ARBA" id="ARBA00023004"/>
    </source>
</evidence>
<comment type="caution">
    <text evidence="4">The sequence shown here is derived from an EMBL/GenBank/DDBJ whole genome shotgun (WGS) entry which is preliminary data.</text>
</comment>
<dbReference type="SUPFAM" id="SSF117281">
    <property type="entry name" value="Kelch motif"/>
    <property type="match status" value="1"/>
</dbReference>
<dbReference type="InterPro" id="IPR006652">
    <property type="entry name" value="Kelch_1"/>
</dbReference>
<name>A0A2U3E1Z7_PURLI</name>
<keyword evidence="2" id="KW-0408">Iron</keyword>
<feature type="region of interest" description="Disordered" evidence="3">
    <location>
        <begin position="193"/>
        <end position="214"/>
    </location>
</feature>
<keyword evidence="1" id="KW-0677">Repeat</keyword>
<gene>
    <name evidence="4" type="ORF">PCL_01608</name>
</gene>
<dbReference type="AlphaFoldDB" id="A0A2U3E1Z7"/>
<feature type="region of interest" description="Disordered" evidence="3">
    <location>
        <begin position="274"/>
        <end position="307"/>
    </location>
</feature>
<dbReference type="InterPro" id="IPR015915">
    <property type="entry name" value="Kelch-typ_b-propeller"/>
</dbReference>
<evidence type="ECO:0000313" key="4">
    <source>
        <dbReference type="EMBL" id="PWI68519.1"/>
    </source>
</evidence>
<feature type="compositionally biased region" description="Polar residues" evidence="3">
    <location>
        <begin position="195"/>
        <end position="204"/>
    </location>
</feature>
<feature type="compositionally biased region" description="Basic and acidic residues" evidence="3">
    <location>
        <begin position="205"/>
        <end position="214"/>
    </location>
</feature>
<organism evidence="4 5">
    <name type="scientific">Purpureocillium lilacinum</name>
    <name type="common">Paecilomyces lilacinus</name>
    <dbReference type="NCBI Taxonomy" id="33203"/>
    <lineage>
        <taxon>Eukaryota</taxon>
        <taxon>Fungi</taxon>
        <taxon>Dikarya</taxon>
        <taxon>Ascomycota</taxon>
        <taxon>Pezizomycotina</taxon>
        <taxon>Sordariomycetes</taxon>
        <taxon>Hypocreomycetidae</taxon>
        <taxon>Hypocreales</taxon>
        <taxon>Ophiocordycipitaceae</taxon>
        <taxon>Purpureocillium</taxon>
    </lineage>
</organism>
<dbReference type="Pfam" id="PF01344">
    <property type="entry name" value="Kelch_1"/>
    <property type="match status" value="1"/>
</dbReference>
<dbReference type="GO" id="GO:0019760">
    <property type="term" value="P:glucosinolate metabolic process"/>
    <property type="evidence" value="ECO:0007669"/>
    <property type="project" value="UniProtKB-ARBA"/>
</dbReference>
<evidence type="ECO:0000256" key="1">
    <source>
        <dbReference type="ARBA" id="ARBA00022737"/>
    </source>
</evidence>
<proteinExistence type="predicted"/>
<feature type="region of interest" description="Disordered" evidence="3">
    <location>
        <begin position="654"/>
        <end position="675"/>
    </location>
</feature>
<protein>
    <recommendedName>
        <fullName evidence="6">Kelch domain-containing protein</fullName>
    </recommendedName>
</protein>
<dbReference type="PANTHER" id="PTHR47435:SF4">
    <property type="entry name" value="KELCH REPEAT PROTEIN (AFU_ORTHOLOGUE AFUA_5G12780)"/>
    <property type="match status" value="1"/>
</dbReference>